<dbReference type="Gene3D" id="3.40.640.10">
    <property type="entry name" value="Type I PLP-dependent aspartate aminotransferase-like (Major domain)"/>
    <property type="match status" value="1"/>
</dbReference>
<dbReference type="NCBIfam" id="NF005305">
    <property type="entry name" value="PRK06836.1"/>
    <property type="match status" value="1"/>
</dbReference>
<dbReference type="EMBL" id="MFNE01000016">
    <property type="protein sequence ID" value="OGG96295.1"/>
    <property type="molecule type" value="Genomic_DNA"/>
</dbReference>
<dbReference type="GO" id="GO:0030170">
    <property type="term" value="F:pyridoxal phosphate binding"/>
    <property type="evidence" value="ECO:0007669"/>
    <property type="project" value="InterPro"/>
</dbReference>
<dbReference type="PANTHER" id="PTHR42691">
    <property type="entry name" value="ASPARTATE AMINOTRANSFERASE YHDR-RELATED"/>
    <property type="match status" value="1"/>
</dbReference>
<keyword evidence="2" id="KW-0808">Transferase</keyword>
<dbReference type="Gene3D" id="3.90.1150.10">
    <property type="entry name" value="Aspartate Aminotransferase, domain 1"/>
    <property type="match status" value="2"/>
</dbReference>
<dbReference type="InterPro" id="IPR015422">
    <property type="entry name" value="PyrdxlP-dep_Trfase_small"/>
</dbReference>
<protein>
    <submittedName>
        <fullName evidence="2">Aspartate aminotransferase</fullName>
    </submittedName>
</protein>
<dbReference type="InterPro" id="IPR004839">
    <property type="entry name" value="Aminotransferase_I/II_large"/>
</dbReference>
<gene>
    <name evidence="2" type="ORF">A2527_02275</name>
</gene>
<feature type="domain" description="Aminotransferase class I/classII large" evidence="1">
    <location>
        <begin position="35"/>
        <end position="380"/>
    </location>
</feature>
<accession>A0A1F6GDV9</accession>
<evidence type="ECO:0000313" key="2">
    <source>
        <dbReference type="EMBL" id="OGG96295.1"/>
    </source>
</evidence>
<evidence type="ECO:0000259" key="1">
    <source>
        <dbReference type="Pfam" id="PF00155"/>
    </source>
</evidence>
<dbReference type="PRINTS" id="PR00753">
    <property type="entry name" value="ACCSYNTHASE"/>
</dbReference>
<keyword evidence="2" id="KW-0032">Aminotransferase</keyword>
<dbReference type="Pfam" id="PF00155">
    <property type="entry name" value="Aminotran_1_2"/>
    <property type="match status" value="1"/>
</dbReference>
<sequence length="392" mass="42660">MAIAKALEASIQGSSLIRAMFEEGERRKIALGPDKVFDFSLGNPVFEPPLAVVEALKTLTQSEQPGTHRYMPNAGYKETRDYIASLMADESGLAFLVGDICMCVGAGGALNVILKCLLDPGDEVIVIRPYFVEYDYYFKNHGGQAVPVLSGPGFQIDLAAIEAAIGPKTKAVLINSPNNPTGVIYDQKALEALGGLLTKKSAELGRVITLISDEPYRALVYDEVKPPCVFNSYNNVILATSSSKDLALPGERIGYLAISPLHQDRALLGQAAPLALRTLGFVNAPALMQRLLPMVKGAKVDIEPYRINRDLLYNHLTSLGLDCVKPQGAFYLFPKCPIADDLLFCEKAQALNLLVVPGRAFGLAGYFRIAYCFQTEMIRRSLPVFTELIKGL</sequence>
<comment type="caution">
    <text evidence="2">The sequence shown here is derived from an EMBL/GenBank/DDBJ whole genome shotgun (WGS) entry which is preliminary data.</text>
</comment>
<dbReference type="AlphaFoldDB" id="A0A1F6GDV9"/>
<dbReference type="SUPFAM" id="SSF53383">
    <property type="entry name" value="PLP-dependent transferases"/>
    <property type="match status" value="1"/>
</dbReference>
<dbReference type="CDD" id="cd00609">
    <property type="entry name" value="AAT_like"/>
    <property type="match status" value="1"/>
</dbReference>
<dbReference type="PANTHER" id="PTHR42691:SF1">
    <property type="entry name" value="ASPARTATE AMINOTRANSFERASE YHDR-RELATED"/>
    <property type="match status" value="1"/>
</dbReference>
<name>A0A1F6GDV9_9PROT</name>
<organism evidence="2 3">
    <name type="scientific">Candidatus Lambdaproteobacteria bacterium RIFOXYD2_FULL_50_16</name>
    <dbReference type="NCBI Taxonomy" id="1817772"/>
    <lineage>
        <taxon>Bacteria</taxon>
        <taxon>Pseudomonadati</taxon>
        <taxon>Pseudomonadota</taxon>
        <taxon>Candidatus Lambdaproteobacteria</taxon>
    </lineage>
</organism>
<dbReference type="Proteomes" id="UP000178449">
    <property type="component" value="Unassembled WGS sequence"/>
</dbReference>
<dbReference type="GO" id="GO:0008483">
    <property type="term" value="F:transaminase activity"/>
    <property type="evidence" value="ECO:0007669"/>
    <property type="project" value="UniProtKB-KW"/>
</dbReference>
<dbReference type="InterPro" id="IPR015424">
    <property type="entry name" value="PyrdxlP-dep_Trfase"/>
</dbReference>
<dbReference type="InterPro" id="IPR015421">
    <property type="entry name" value="PyrdxlP-dep_Trfase_major"/>
</dbReference>
<evidence type="ECO:0000313" key="3">
    <source>
        <dbReference type="Proteomes" id="UP000178449"/>
    </source>
</evidence>
<proteinExistence type="predicted"/>
<dbReference type="STRING" id="1817772.A2527_02275"/>
<reference evidence="2 3" key="1">
    <citation type="journal article" date="2016" name="Nat. Commun.">
        <title>Thousands of microbial genomes shed light on interconnected biogeochemical processes in an aquifer system.</title>
        <authorList>
            <person name="Anantharaman K."/>
            <person name="Brown C.T."/>
            <person name="Hug L.A."/>
            <person name="Sharon I."/>
            <person name="Castelle C.J."/>
            <person name="Probst A.J."/>
            <person name="Thomas B.C."/>
            <person name="Singh A."/>
            <person name="Wilkins M.J."/>
            <person name="Karaoz U."/>
            <person name="Brodie E.L."/>
            <person name="Williams K.H."/>
            <person name="Hubbard S.S."/>
            <person name="Banfield J.F."/>
        </authorList>
    </citation>
    <scope>NUCLEOTIDE SEQUENCE [LARGE SCALE GENOMIC DNA]</scope>
</reference>